<dbReference type="Gene3D" id="3.40.710.10">
    <property type="entry name" value="DD-peptidase/beta-lactamase superfamily"/>
    <property type="match status" value="1"/>
</dbReference>
<evidence type="ECO:0000256" key="3">
    <source>
        <dbReference type="ARBA" id="ARBA00022519"/>
    </source>
</evidence>
<evidence type="ECO:0000259" key="19">
    <source>
        <dbReference type="Pfam" id="PF03717"/>
    </source>
</evidence>
<dbReference type="Pfam" id="PF03717">
    <property type="entry name" value="PBP_dimer"/>
    <property type="match status" value="1"/>
</dbReference>
<keyword evidence="2 16" id="KW-1003">Cell membrane</keyword>
<evidence type="ECO:0000256" key="13">
    <source>
        <dbReference type="ARBA" id="ARBA00023210"/>
    </source>
</evidence>
<evidence type="ECO:0000256" key="12">
    <source>
        <dbReference type="ARBA" id="ARBA00023136"/>
    </source>
</evidence>
<dbReference type="GO" id="GO:0008360">
    <property type="term" value="P:regulation of cell shape"/>
    <property type="evidence" value="ECO:0007669"/>
    <property type="project" value="UniProtKB-KW"/>
</dbReference>
<comment type="catalytic activity">
    <reaction evidence="16">
        <text>Preferential cleavage: (Ac)2-L-Lys-D-Ala-|-D-Ala. Also transpeptidation of peptidyl-alanyl moieties that are N-acyl substituents of D-alanine.</text>
        <dbReference type="EC" id="3.4.16.4"/>
    </reaction>
</comment>
<keyword evidence="6 16" id="KW-0645">Protease</keyword>
<keyword evidence="8 16" id="KW-0378">Hydrolase</keyword>
<dbReference type="HAMAP" id="MF_02080">
    <property type="entry name" value="FtsI_transpept"/>
    <property type="match status" value="1"/>
</dbReference>
<feature type="active site" description="Acyl-ester intermediate" evidence="16">
    <location>
        <position position="346"/>
    </location>
</feature>
<dbReference type="InterPro" id="IPR005311">
    <property type="entry name" value="PBP_dimer"/>
</dbReference>
<accession>A0AAU9ALQ0</accession>
<dbReference type="InterPro" id="IPR012338">
    <property type="entry name" value="Beta-lactam/transpept-like"/>
</dbReference>
<proteinExistence type="inferred from homology"/>
<dbReference type="InterPro" id="IPR036138">
    <property type="entry name" value="PBP_dimer_sf"/>
</dbReference>
<sequence>MNVRKNRNGNNGRSGPLERVLGERGGRGAVDRMVENLGDGFARLREERSRNNKPRGRNLQFNLRNRLMLVGGALGLCAVALVGRALDLQVISNDFYRQQGDARSLREIPIPTSRGMITDRNGEPLAVSTPVESVWANPKELAKNTERLPELAKALGVAQDELARKLAQRAGKEFMYLKRRINPDEARRILALKVPGVFSQREFRRFYPQGEAMAHVLGYTNIDDRGQEGLELAFDHELRGKPGTKRVIRDGAGNIVENVDLVRSAEPGKDITLTLDRRIQYLTYRELRRALNDTGASSASAVVLDIETGEVLAMANLPTYNPNLPGGTSRDTHRNRAVTDVVEPGSTMKPVTVAAALSKGTVTPQTLVNTTPGWMPNGRYRITDTHNNGVLTVTGVITKSSNVGAAKLALPLPNDYYYGFVHNFGYGSKPGSGFPGESSGLLAPPQRWSGTTKATMSYGYGLSATPLQIAMVYAAMANGGKLIAPTFVKGQRNEGKQVLEPVVAGEVMRMMQTVTEPGGTAKQAAILGYHVAGKTGTTRKFSATGGYSKKYVSLFAGVVPVEKPRFSMVVVVSEPDPTKKGYYGGSVSGPVFRNVMDGALRLMDVAPDDIETWLAVQAAAEAKRQKQSGGKPAGPVVPAATRAAAATPKPAPRPLNAAPIAAGSPAAVAQASAHGGAR</sequence>
<dbReference type="EMBL" id="AP014940">
    <property type="protein sequence ID" value="BAV96545.1"/>
    <property type="molecule type" value="Genomic_DNA"/>
</dbReference>
<dbReference type="PANTHER" id="PTHR30627:SF1">
    <property type="entry name" value="PEPTIDOGLYCAN D,D-TRANSPEPTIDASE FTSI"/>
    <property type="match status" value="1"/>
</dbReference>
<dbReference type="Proteomes" id="UP000218824">
    <property type="component" value="Chromosome"/>
</dbReference>
<dbReference type="GO" id="GO:0008658">
    <property type="term" value="F:penicillin binding"/>
    <property type="evidence" value="ECO:0007669"/>
    <property type="project" value="InterPro"/>
</dbReference>
<keyword evidence="4 16" id="KW-0132">Cell division</keyword>
<dbReference type="GO" id="GO:0043093">
    <property type="term" value="P:FtsZ-dependent cytokinesis"/>
    <property type="evidence" value="ECO:0007669"/>
    <property type="project" value="UniProtKB-UniRule"/>
</dbReference>
<evidence type="ECO:0000256" key="7">
    <source>
        <dbReference type="ARBA" id="ARBA00022692"/>
    </source>
</evidence>
<evidence type="ECO:0000256" key="10">
    <source>
        <dbReference type="ARBA" id="ARBA00022984"/>
    </source>
</evidence>
<evidence type="ECO:0000256" key="15">
    <source>
        <dbReference type="ARBA" id="ARBA00023316"/>
    </source>
</evidence>
<organism evidence="20 21">
    <name type="scientific">Lysobacter enzymogenes</name>
    <dbReference type="NCBI Taxonomy" id="69"/>
    <lineage>
        <taxon>Bacteria</taxon>
        <taxon>Pseudomonadati</taxon>
        <taxon>Pseudomonadota</taxon>
        <taxon>Gammaproteobacteria</taxon>
        <taxon>Lysobacterales</taxon>
        <taxon>Lysobacteraceae</taxon>
        <taxon>Lysobacter</taxon>
    </lineage>
</organism>
<dbReference type="Gene3D" id="3.90.1310.10">
    <property type="entry name" value="Penicillin-binding protein 2a (Domain 2)"/>
    <property type="match status" value="1"/>
</dbReference>
<evidence type="ECO:0000256" key="9">
    <source>
        <dbReference type="ARBA" id="ARBA00022960"/>
    </source>
</evidence>
<feature type="region of interest" description="Disordered" evidence="17">
    <location>
        <begin position="623"/>
        <end position="678"/>
    </location>
</feature>
<evidence type="ECO:0000256" key="2">
    <source>
        <dbReference type="ARBA" id="ARBA00022475"/>
    </source>
</evidence>
<evidence type="ECO:0000313" key="21">
    <source>
        <dbReference type="Proteomes" id="UP000218824"/>
    </source>
</evidence>
<dbReference type="SUPFAM" id="SSF56519">
    <property type="entry name" value="Penicillin binding protein dimerisation domain"/>
    <property type="match status" value="1"/>
</dbReference>
<feature type="compositionally biased region" description="Low complexity" evidence="17">
    <location>
        <begin position="8"/>
        <end position="19"/>
    </location>
</feature>
<comment type="pathway">
    <text evidence="16">Cell wall biogenesis; peptidoglycan biosynthesis.</text>
</comment>
<name>A0AAU9ALQ0_LYSEN</name>
<dbReference type="Gene3D" id="3.30.450.330">
    <property type="match status" value="1"/>
</dbReference>
<feature type="region of interest" description="Disordered" evidence="17">
    <location>
        <begin position="1"/>
        <end position="25"/>
    </location>
</feature>
<comment type="subcellular location">
    <subcellularLocation>
        <location evidence="16">Cell inner membrane</location>
        <topology evidence="16">Single-pass membrane protein</topology>
    </subcellularLocation>
    <subcellularLocation>
        <location evidence="1">Membrane</location>
    </subcellularLocation>
</comment>
<feature type="domain" description="Penicillin-binding protein dimerisation" evidence="19">
    <location>
        <begin position="110"/>
        <end position="259"/>
    </location>
</feature>
<dbReference type="InterPro" id="IPR001460">
    <property type="entry name" value="PCN-bd_Tpept"/>
</dbReference>
<evidence type="ECO:0000256" key="1">
    <source>
        <dbReference type="ARBA" id="ARBA00004370"/>
    </source>
</evidence>
<keyword evidence="15 16" id="KW-0961">Cell wall biogenesis/degradation</keyword>
<keyword evidence="9 16" id="KW-0133">Cell shape</keyword>
<dbReference type="GO" id="GO:0005886">
    <property type="term" value="C:plasma membrane"/>
    <property type="evidence" value="ECO:0007669"/>
    <property type="project" value="UniProtKB-SubCell"/>
</dbReference>
<reference evidence="20 21" key="1">
    <citation type="journal article" date="2017" name="DNA Res.">
        <title>Complete genome sequence and expression profile of the commercial lytic enzyme producer Lysobacter enzymogenes M497-1.</title>
        <authorList>
            <person name="Takami H."/>
            <person name="Toyoda A."/>
            <person name="Uchiyama I."/>
            <person name="Itoh T."/>
            <person name="Takaki Y."/>
            <person name="Arai W."/>
            <person name="Nishi S."/>
            <person name="Kawai M."/>
            <person name="Shinya K."/>
            <person name="Ikeda H."/>
        </authorList>
    </citation>
    <scope>NUCLEOTIDE SEQUENCE [LARGE SCALE GENOMIC DNA]</scope>
    <source>
        <strain evidence="20 21">M497-1</strain>
    </source>
</reference>
<dbReference type="Pfam" id="PF00905">
    <property type="entry name" value="Transpeptidase"/>
    <property type="match status" value="1"/>
</dbReference>
<evidence type="ECO:0000256" key="14">
    <source>
        <dbReference type="ARBA" id="ARBA00023306"/>
    </source>
</evidence>
<evidence type="ECO:0000259" key="18">
    <source>
        <dbReference type="Pfam" id="PF00905"/>
    </source>
</evidence>
<gene>
    <name evidence="16 20" type="primary">ftsI</name>
    <name evidence="20" type="ORF">LEN_1058</name>
</gene>
<feature type="compositionally biased region" description="Low complexity" evidence="17">
    <location>
        <begin position="657"/>
        <end position="678"/>
    </location>
</feature>
<keyword evidence="12 16" id="KW-0472">Membrane</keyword>
<evidence type="ECO:0000256" key="6">
    <source>
        <dbReference type="ARBA" id="ARBA00022670"/>
    </source>
</evidence>
<comment type="similarity">
    <text evidence="16">Belongs to the transpeptidase family. FtsI subfamily.</text>
</comment>
<keyword evidence="5 16" id="KW-0121">Carboxypeptidase</keyword>
<keyword evidence="10 16" id="KW-0573">Peptidoglycan synthesis</keyword>
<dbReference type="GO" id="GO:0000917">
    <property type="term" value="P:division septum assembly"/>
    <property type="evidence" value="ECO:0007669"/>
    <property type="project" value="UniProtKB-KW"/>
</dbReference>
<keyword evidence="7 16" id="KW-0812">Transmembrane</keyword>
<dbReference type="GO" id="GO:0009002">
    <property type="term" value="F:serine-type D-Ala-D-Ala carboxypeptidase activity"/>
    <property type="evidence" value="ECO:0007669"/>
    <property type="project" value="UniProtKB-UniRule"/>
</dbReference>
<feature type="domain" description="Penicillin-binding protein transpeptidase" evidence="18">
    <location>
        <begin position="300"/>
        <end position="597"/>
    </location>
</feature>
<dbReference type="GO" id="GO:0071555">
    <property type="term" value="P:cell wall organization"/>
    <property type="evidence" value="ECO:0007669"/>
    <property type="project" value="UniProtKB-KW"/>
</dbReference>
<evidence type="ECO:0000256" key="4">
    <source>
        <dbReference type="ARBA" id="ARBA00022618"/>
    </source>
</evidence>
<dbReference type="EC" id="3.4.16.4" evidence="16"/>
<dbReference type="GO" id="GO:0008955">
    <property type="term" value="F:peptidoglycan glycosyltransferase activity"/>
    <property type="evidence" value="ECO:0007669"/>
    <property type="project" value="InterPro"/>
</dbReference>
<protein>
    <recommendedName>
        <fullName evidence="16">Peptidoglycan D,D-transpeptidase FtsI</fullName>
        <ecNumber evidence="16">3.4.16.4</ecNumber>
    </recommendedName>
    <alternativeName>
        <fullName evidence="16">Penicillin-binding protein 3</fullName>
        <shortName evidence="16">PBP-3</shortName>
    </alternativeName>
</protein>
<keyword evidence="3 16" id="KW-0997">Cell inner membrane</keyword>
<dbReference type="PANTHER" id="PTHR30627">
    <property type="entry name" value="PEPTIDOGLYCAN D,D-TRANSPEPTIDASE"/>
    <property type="match status" value="1"/>
</dbReference>
<evidence type="ECO:0000256" key="5">
    <source>
        <dbReference type="ARBA" id="ARBA00022645"/>
    </source>
</evidence>
<dbReference type="InterPro" id="IPR050515">
    <property type="entry name" value="Beta-lactam/transpept"/>
</dbReference>
<comment type="function">
    <text evidence="16">Catalyzes cross-linking of the peptidoglycan cell wall at the division septum.</text>
</comment>
<evidence type="ECO:0000313" key="20">
    <source>
        <dbReference type="EMBL" id="BAV96545.1"/>
    </source>
</evidence>
<dbReference type="GO" id="GO:0009252">
    <property type="term" value="P:peptidoglycan biosynthetic process"/>
    <property type="evidence" value="ECO:0007669"/>
    <property type="project" value="UniProtKB-UniRule"/>
</dbReference>
<evidence type="ECO:0000256" key="17">
    <source>
        <dbReference type="SAM" id="MobiDB-lite"/>
    </source>
</evidence>
<evidence type="ECO:0000256" key="16">
    <source>
        <dbReference type="HAMAP-Rule" id="MF_02080"/>
    </source>
</evidence>
<keyword evidence="14 16" id="KW-0131">Cell cycle</keyword>
<evidence type="ECO:0000256" key="11">
    <source>
        <dbReference type="ARBA" id="ARBA00022989"/>
    </source>
</evidence>
<dbReference type="KEGG" id="lem:LEN_1058"/>
<dbReference type="InterPro" id="IPR037532">
    <property type="entry name" value="FtsI_transpept"/>
</dbReference>
<dbReference type="AlphaFoldDB" id="A0AAU9ALQ0"/>
<keyword evidence="13 16" id="KW-0717">Septation</keyword>
<feature type="compositionally biased region" description="Low complexity" evidence="17">
    <location>
        <begin position="633"/>
        <end position="648"/>
    </location>
</feature>
<keyword evidence="11 16" id="KW-1133">Transmembrane helix</keyword>
<dbReference type="GO" id="GO:0006508">
    <property type="term" value="P:proteolysis"/>
    <property type="evidence" value="ECO:0007669"/>
    <property type="project" value="UniProtKB-KW"/>
</dbReference>
<evidence type="ECO:0000256" key="8">
    <source>
        <dbReference type="ARBA" id="ARBA00022801"/>
    </source>
</evidence>
<dbReference type="SUPFAM" id="SSF56601">
    <property type="entry name" value="beta-lactamase/transpeptidase-like"/>
    <property type="match status" value="1"/>
</dbReference>
<feature type="transmembrane region" description="Helical" evidence="16">
    <location>
        <begin position="67"/>
        <end position="86"/>
    </location>
</feature>